<dbReference type="KEGG" id="vg:29060930"/>
<evidence type="ECO:0000313" key="3">
    <source>
        <dbReference type="Proteomes" id="UP000203815"/>
    </source>
</evidence>
<reference evidence="2 3" key="1">
    <citation type="submission" date="2016-07" db="EMBL/GenBank/DDBJ databases">
        <authorList>
            <person name="Ahrens W.T."/>
            <person name="Alaniz S.M."/>
            <person name="Alfonso A.J."/>
            <person name="Andrade A.E."/>
            <person name="Blake C.D."/>
            <person name="Denney K.A."/>
            <person name="Edwards N.C."/>
            <person name="Flores L.M."/>
            <person name="Frontera C.D."/>
            <person name="Frontera J.K."/>
            <person name="Goins A.N."/>
            <person name="Harris C.E."/>
            <person name="Hinojosa K.L."/>
            <person name="Long R.M."/>
            <person name="Lopez J.C."/>
            <person name="Miller C.B."/>
            <person name="Mojica J.C."/>
            <person name="Morales C.A."/>
            <person name="Pena M.C."/>
            <person name="Quezada B.E."/>
            <person name="Rincon P.M."/>
            <person name="Robertson S."/>
            <person name="Soto A.J."/>
            <person name="Vasquez A.D."/>
            <person name="Villegas D.K."/>
            <person name="Vulgamore J.L."/>
            <person name="Robertson M."/>
            <person name="Hatherill J.R."/>
            <person name="Dovalina S.A."/>
            <person name="Zhang D."/>
            <person name="Delesalle V.A."/>
            <person name="Garlena R.A."/>
            <person name="Russell D.A."/>
            <person name="Pope W.H."/>
            <person name="Jacobs-Sera D."/>
            <person name="Hendrix R.W."/>
            <person name="Hatfull G.F."/>
        </authorList>
    </citation>
    <scope>NUCLEOTIDE SEQUENCE [LARGE SCALE GENOMIC DNA]</scope>
</reference>
<sequence>MRSEHVTTADEWDACTRWRRVMIWRPGERKRIKQRSHRRDRRAARQAVRVARR</sequence>
<gene>
    <name evidence="2" type="ORF">SEA_GENGAR_35</name>
</gene>
<evidence type="ECO:0000313" key="2">
    <source>
        <dbReference type="EMBL" id="AON96690.1"/>
    </source>
</evidence>
<organism evidence="2 3">
    <name type="scientific">Mycobacterium phage Gengar</name>
    <dbReference type="NCBI Taxonomy" id="1891963"/>
    <lineage>
        <taxon>Viruses</taxon>
        <taxon>Duplodnaviria</taxon>
        <taxon>Heunggongvirae</taxon>
        <taxon>Uroviricota</taxon>
        <taxon>Caudoviricetes</taxon>
        <taxon>Weiservirinae</taxon>
        <taxon>Kratiovirus</taxon>
        <taxon>Kratiovirus gengar</taxon>
    </lineage>
</organism>
<accession>A0A1C9EGR1</accession>
<name>A0A1C9EGR1_9CAUD</name>
<feature type="region of interest" description="Disordered" evidence="1">
    <location>
        <begin position="30"/>
        <end position="53"/>
    </location>
</feature>
<proteinExistence type="predicted"/>
<keyword evidence="3" id="KW-1185">Reference proteome</keyword>
<dbReference type="EMBL" id="KX636165">
    <property type="protein sequence ID" value="AON96690.1"/>
    <property type="molecule type" value="Genomic_DNA"/>
</dbReference>
<dbReference type="GeneID" id="29060930"/>
<dbReference type="RefSeq" id="YP_009282280.1">
    <property type="nucleotide sequence ID" value="NC_031035.1"/>
</dbReference>
<protein>
    <submittedName>
        <fullName evidence="2">Uncharacterized protein</fullName>
    </submittedName>
</protein>
<evidence type="ECO:0000256" key="1">
    <source>
        <dbReference type="SAM" id="MobiDB-lite"/>
    </source>
</evidence>
<dbReference type="Proteomes" id="UP000203815">
    <property type="component" value="Segment"/>
</dbReference>